<reference evidence="2" key="1">
    <citation type="submission" date="2019-03" db="EMBL/GenBank/DDBJ databases">
        <title>WGS assembly of Setaria viridis.</title>
        <authorList>
            <person name="Huang P."/>
            <person name="Jenkins J."/>
            <person name="Grimwood J."/>
            <person name="Barry K."/>
            <person name="Healey A."/>
            <person name="Mamidi S."/>
            <person name="Sreedasyam A."/>
            <person name="Shu S."/>
            <person name="Feldman M."/>
            <person name="Wu J."/>
            <person name="Yu Y."/>
            <person name="Chen C."/>
            <person name="Johnson J."/>
            <person name="Rokhsar D."/>
            <person name="Baxter I."/>
            <person name="Schmutz J."/>
            <person name="Brutnell T."/>
            <person name="Kellogg E."/>
        </authorList>
    </citation>
    <scope>NUCLEOTIDE SEQUENCE [LARGE SCALE GENOMIC DNA]</scope>
</reference>
<keyword evidence="3" id="KW-1185">Reference proteome</keyword>
<evidence type="ECO:0000313" key="2">
    <source>
        <dbReference type="EMBL" id="TKW06165.1"/>
    </source>
</evidence>
<proteinExistence type="predicted"/>
<dbReference type="EMBL" id="CM016558">
    <property type="protein sequence ID" value="TKW06165.1"/>
    <property type="molecule type" value="Genomic_DNA"/>
</dbReference>
<dbReference type="AlphaFoldDB" id="A0A4U6TWV7"/>
<organism evidence="2 3">
    <name type="scientific">Setaria viridis</name>
    <name type="common">Green bristlegrass</name>
    <name type="synonym">Setaria italica subsp. viridis</name>
    <dbReference type="NCBI Taxonomy" id="4556"/>
    <lineage>
        <taxon>Eukaryota</taxon>
        <taxon>Viridiplantae</taxon>
        <taxon>Streptophyta</taxon>
        <taxon>Embryophyta</taxon>
        <taxon>Tracheophyta</taxon>
        <taxon>Spermatophyta</taxon>
        <taxon>Magnoliopsida</taxon>
        <taxon>Liliopsida</taxon>
        <taxon>Poales</taxon>
        <taxon>Poaceae</taxon>
        <taxon>PACMAD clade</taxon>
        <taxon>Panicoideae</taxon>
        <taxon>Panicodae</taxon>
        <taxon>Paniceae</taxon>
        <taxon>Cenchrinae</taxon>
        <taxon>Setaria</taxon>
    </lineage>
</organism>
<feature type="compositionally biased region" description="Polar residues" evidence="1">
    <location>
        <begin position="15"/>
        <end position="27"/>
    </location>
</feature>
<sequence length="158" mass="16907">MSWRRPALAQAPVATASSTYSGESNPWQRDRKVRGRDRRSKQSNPCFGGTGHLAQAEWRSERTSQQANARGDAPARASPATRSRVRLTHALPARVGSSETNETVVVERGVPIHHTEAPRPRRLPCPSGCPPPTLTAVSPASTGGPAGHRRPPSKPAAT</sequence>
<dbReference type="Gramene" id="TKW06165">
    <property type="protein sequence ID" value="TKW06165"/>
    <property type="gene ID" value="SEVIR_7G224200v2"/>
</dbReference>
<protein>
    <submittedName>
        <fullName evidence="2">Uncharacterized protein</fullName>
    </submittedName>
</protein>
<accession>A0A4U6TWV7</accession>
<evidence type="ECO:0000313" key="3">
    <source>
        <dbReference type="Proteomes" id="UP000298652"/>
    </source>
</evidence>
<name>A0A4U6TWV7_SETVI</name>
<dbReference type="Proteomes" id="UP000298652">
    <property type="component" value="Chromosome 7"/>
</dbReference>
<feature type="compositionally biased region" description="Basic residues" evidence="1">
    <location>
        <begin position="31"/>
        <end position="41"/>
    </location>
</feature>
<feature type="region of interest" description="Disordered" evidence="1">
    <location>
        <begin position="1"/>
        <end position="158"/>
    </location>
</feature>
<evidence type="ECO:0000256" key="1">
    <source>
        <dbReference type="SAM" id="MobiDB-lite"/>
    </source>
</evidence>
<gene>
    <name evidence="2" type="ORF">SEVIR_7G224200v2</name>
</gene>